<dbReference type="PROSITE" id="PS51257">
    <property type="entry name" value="PROKAR_LIPOPROTEIN"/>
    <property type="match status" value="1"/>
</dbReference>
<reference evidence="2 3" key="1">
    <citation type="submission" date="2018-04" db="EMBL/GenBank/DDBJ databases">
        <title>Novel Campyloabacter and Helicobacter Species and Strains.</title>
        <authorList>
            <person name="Mannion A.J."/>
            <person name="Shen Z."/>
            <person name="Fox J.G."/>
        </authorList>
    </citation>
    <scope>NUCLEOTIDE SEQUENCE [LARGE SCALE GENOMIC DNA]</scope>
    <source>
        <strain evidence="2 3">MIT 98-6070</strain>
    </source>
</reference>
<proteinExistence type="predicted"/>
<dbReference type="EMBL" id="NXLR01000002">
    <property type="protein sequence ID" value="RDU60790.1"/>
    <property type="molecule type" value="Genomic_DNA"/>
</dbReference>
<feature type="chain" id="PRO_5017703994" evidence="1">
    <location>
        <begin position="25"/>
        <end position="641"/>
    </location>
</feature>
<keyword evidence="3" id="KW-1185">Reference proteome</keyword>
<sequence>MKKSCAFFASLLCGLSLIACSTNAKILLKQDSPSSSAKLADKPKDRAIKIITHDKYELCYIPTFSIGAEHYSYVGILNCALSEAKSARYDVFSRLAYNISNTWLCITAPSSVQTGLREYDYVQLSPCVINDNKQQWKLKNGSFYSLDESYMIKDDGSYLYAVWSKDKEFHTHTLHDSMQSWQETLATPGNISIVTYIAWDLMTKDGNQRYFLKNNQSDKNTMPLYYNIESGHIAQYDALGGALYCMYSKIGKNDWDWVEWGLCDDSKPPLDNKAFFKFVLVGENKVRIEDKDNNVLRLTRYGIHWGVPYVAKKDYIAKDTSNAPISEFSIPQETSDWLRFSLANIGENLPFCPAPGSVSVQNPPLVPDFSLTPQWRQRLMDIARSNDGTMGHISGVCGVCLLHTYQILAEILENPHNPRSSGGYFFDTRMGIDPFVSFRARNSLLYGSLSDMMSWFAPPTPRSYDDTSRNTLSLALATSISMLPQYNWSIFAYANTQAQINATFQNMINAQPGNVFIVLPISITPEGRFVGHALAMIRLNQGLVILPTNMATLTPATFNIITTPLNDVSSLLQIFTQIASVPHARVLNVGVLNANTFYHNSFEDFVSVANCTGEGEDRRGSASLPSASFVNQCASGRCHTF</sequence>
<feature type="signal peptide" evidence="1">
    <location>
        <begin position="1"/>
        <end position="24"/>
    </location>
</feature>
<evidence type="ECO:0000313" key="3">
    <source>
        <dbReference type="Proteomes" id="UP000256599"/>
    </source>
</evidence>
<dbReference type="AlphaFoldDB" id="A0A3D8I6J1"/>
<dbReference type="Pfam" id="PF07598">
    <property type="entry name" value="DUF1561"/>
    <property type="match status" value="1"/>
</dbReference>
<dbReference type="InterPro" id="IPR011455">
    <property type="entry name" value="DUF1561"/>
</dbReference>
<protein>
    <submittedName>
        <fullName evidence="2">DUF1561 domain-containing protein</fullName>
    </submittedName>
</protein>
<keyword evidence="1" id="KW-0732">Signal</keyword>
<organism evidence="2 3">
    <name type="scientific">Helicobacter marmotae</name>
    <dbReference type="NCBI Taxonomy" id="152490"/>
    <lineage>
        <taxon>Bacteria</taxon>
        <taxon>Pseudomonadati</taxon>
        <taxon>Campylobacterota</taxon>
        <taxon>Epsilonproteobacteria</taxon>
        <taxon>Campylobacterales</taxon>
        <taxon>Helicobacteraceae</taxon>
        <taxon>Helicobacter</taxon>
    </lineage>
</organism>
<gene>
    <name evidence="2" type="ORF">CQA63_02170</name>
</gene>
<accession>A0A3D8I6J1</accession>
<evidence type="ECO:0000313" key="2">
    <source>
        <dbReference type="EMBL" id="RDU60790.1"/>
    </source>
</evidence>
<comment type="caution">
    <text evidence="2">The sequence shown here is derived from an EMBL/GenBank/DDBJ whole genome shotgun (WGS) entry which is preliminary data.</text>
</comment>
<name>A0A3D8I6J1_9HELI</name>
<dbReference type="Proteomes" id="UP000256599">
    <property type="component" value="Unassembled WGS sequence"/>
</dbReference>
<dbReference type="RefSeq" id="WP_104699083.1">
    <property type="nucleotide sequence ID" value="NZ_FZPP01000002.1"/>
</dbReference>
<evidence type="ECO:0000256" key="1">
    <source>
        <dbReference type="SAM" id="SignalP"/>
    </source>
</evidence>
<dbReference type="OrthoDB" id="5313874at2"/>